<feature type="compositionally biased region" description="Polar residues" evidence="1">
    <location>
        <begin position="404"/>
        <end position="418"/>
    </location>
</feature>
<protein>
    <submittedName>
        <fullName evidence="3">Uncharacterized protein</fullName>
    </submittedName>
</protein>
<comment type="caution">
    <text evidence="3">The sequence shown here is derived from an EMBL/GenBank/DDBJ whole genome shotgun (WGS) entry which is preliminary data.</text>
</comment>
<keyword evidence="2" id="KW-1133">Transmembrane helix</keyword>
<reference evidence="3 4" key="1">
    <citation type="submission" date="2015-08" db="EMBL/GenBank/DDBJ databases">
        <title>Next Generation Sequencing and Analysis of the Genome of Puccinia sorghi L Schw, the Causal Agent of Maize Common Rust.</title>
        <authorList>
            <person name="Rochi L."/>
            <person name="Burguener G."/>
            <person name="Darino M."/>
            <person name="Turjanski A."/>
            <person name="Kreff E."/>
            <person name="Dieguez M.J."/>
            <person name="Sacco F."/>
        </authorList>
    </citation>
    <scope>NUCLEOTIDE SEQUENCE [LARGE SCALE GENOMIC DNA]</scope>
    <source>
        <strain evidence="3 4">RO10H11247</strain>
    </source>
</reference>
<feature type="region of interest" description="Disordered" evidence="1">
    <location>
        <begin position="404"/>
        <end position="425"/>
    </location>
</feature>
<keyword evidence="2" id="KW-0812">Transmembrane</keyword>
<feature type="transmembrane region" description="Helical" evidence="2">
    <location>
        <begin position="522"/>
        <end position="541"/>
    </location>
</feature>
<dbReference type="VEuPathDB" id="FungiDB:VP01_2360g1"/>
<keyword evidence="2" id="KW-0472">Membrane</keyword>
<sequence>MRQVKLRKAAADEAAFCPRTLRVRMRFFSFFSLQERELTRPELQCISIRSDKRKEKCPGIGAIRGVLTPTYEDGCALAVAGMSVFKYIYCVSQKPWATFLFEYLFYFLRRLCILNHCRRLFAMVCASSVTRPGSRCHPVRRPPVPLLRNTICNDFVHNSRSRRQGILTVLLSLAQLQCSPAWFYCWVCLEMPSTLDEHTKNAYMMRFQRYPAADVRRGASCRELPSRRFPSATRHMRCYVSNPDSVRAQVMMAHGFGGPLKSNAVPVILEGFQISETTKPEANLVETLMRSSTKKKTQEYYVSGQLEATCETILPNAVLSLPELCPIDNSGYRSDGIIIVAPMNHHIMAELTFSKLFGKQVFFLDAYSLSLLLNLNITCFVSYHRMMWVLADFEWKTQNHVPSTLSHPLTQPLSSSLEQSRHPATLHHQPLGLCEANHSPASSSASDQPTGTMDALNARFDKMMRLMAKERAQRLATEETLRQTQAHLNAVVGQPHPAPAQQNPTPLPPPIPLLCSPNPNPLMGPMALLLSLFKVVLAILFMKDYAATWSAVPEKGLQWGTGATFTPSFLIDSGTTHNPLHCLWIQWIHAPPPMNSPILCMPWLHRNGHLIEWANCFFFPSVAAVSTALLSLPKPSALYSPGWTLGFRQGVYPSNNTLPSALLFILQRGPLALVPPTLLWYSYMLNKLKKSFIFLFYFSFILFLYLFPISHTKGHKSQNLMGEMDSTTHFNLWSPWTATSQAPWIRSYATPLATQYTSTINHTYYITNNTHNIHQ</sequence>
<dbReference type="Proteomes" id="UP000037035">
    <property type="component" value="Unassembled WGS sequence"/>
</dbReference>
<feature type="transmembrane region" description="Helical" evidence="2">
    <location>
        <begin position="692"/>
        <end position="710"/>
    </location>
</feature>
<organism evidence="3 4">
    <name type="scientific">Puccinia sorghi</name>
    <dbReference type="NCBI Taxonomy" id="27349"/>
    <lineage>
        <taxon>Eukaryota</taxon>
        <taxon>Fungi</taxon>
        <taxon>Dikarya</taxon>
        <taxon>Basidiomycota</taxon>
        <taxon>Pucciniomycotina</taxon>
        <taxon>Pucciniomycetes</taxon>
        <taxon>Pucciniales</taxon>
        <taxon>Pucciniaceae</taxon>
        <taxon>Puccinia</taxon>
    </lineage>
</organism>
<evidence type="ECO:0000256" key="2">
    <source>
        <dbReference type="SAM" id="Phobius"/>
    </source>
</evidence>
<feature type="transmembrane region" description="Helical" evidence="2">
    <location>
        <begin position="610"/>
        <end position="632"/>
    </location>
</feature>
<gene>
    <name evidence="3" type="ORF">VP01_2360g1</name>
</gene>
<name>A0A0L6V7C9_9BASI</name>
<keyword evidence="4" id="KW-1185">Reference proteome</keyword>
<proteinExistence type="predicted"/>
<evidence type="ECO:0000313" key="3">
    <source>
        <dbReference type="EMBL" id="KNZ56629.1"/>
    </source>
</evidence>
<dbReference type="EMBL" id="LAVV01007237">
    <property type="protein sequence ID" value="KNZ56629.1"/>
    <property type="molecule type" value="Genomic_DNA"/>
</dbReference>
<dbReference type="AlphaFoldDB" id="A0A0L6V7C9"/>
<evidence type="ECO:0000256" key="1">
    <source>
        <dbReference type="SAM" id="MobiDB-lite"/>
    </source>
</evidence>
<feature type="transmembrane region" description="Helical" evidence="2">
    <location>
        <begin position="661"/>
        <end position="680"/>
    </location>
</feature>
<accession>A0A0L6V7C9</accession>
<evidence type="ECO:0000313" key="4">
    <source>
        <dbReference type="Proteomes" id="UP000037035"/>
    </source>
</evidence>